<feature type="transmembrane region" description="Helical" evidence="1">
    <location>
        <begin position="184"/>
        <end position="204"/>
    </location>
</feature>
<proteinExistence type="predicted"/>
<evidence type="ECO:0000313" key="2">
    <source>
        <dbReference type="EMBL" id="PSN61953.1"/>
    </source>
</evidence>
<protein>
    <recommendedName>
        <fullName evidence="4">Microtubule associated protein</fullName>
    </recommendedName>
</protein>
<dbReference type="Proteomes" id="UP000240883">
    <property type="component" value="Unassembled WGS sequence"/>
</dbReference>
<feature type="transmembrane region" description="Helical" evidence="1">
    <location>
        <begin position="146"/>
        <end position="163"/>
    </location>
</feature>
<accession>A0A2T2N972</accession>
<evidence type="ECO:0000256" key="1">
    <source>
        <dbReference type="SAM" id="Phobius"/>
    </source>
</evidence>
<sequence>MATPTTPPKNGFVAITRRIYNPLGFSKGYNFILFFIFAGAMLGFTLARLSFNDFHGQLCKSGGGGTLPGECYYYLKSMQYEIGIRIHLAAILPAGFLACFQFVPVIRHKMVLFHRVNGYLVMILTLLGIAGALMIARHAAGGGLDTQSAIGTLTIMVVGCLALSYHNVKRLQIDQHRAWMLRAWFYLGTIITTRIIMIIAAQIISRQRNYFVPQPCGKVAWMLDNATDVLQRYPACETYFDGSDLEQQVMVRAVFAESVEQVASSLNAPFGMSLWVAIAMHAIGVETYLQLTPKESNRLRQVSYVRQLEAGFDNPGNAGLTVQRLGDADPFMFEKPETVGKRVSISSQGEM</sequence>
<feature type="transmembrane region" description="Helical" evidence="1">
    <location>
        <begin position="118"/>
        <end position="140"/>
    </location>
</feature>
<dbReference type="OrthoDB" id="193478at2759"/>
<keyword evidence="1" id="KW-0812">Transmembrane</keyword>
<dbReference type="EMBL" id="KZ678142">
    <property type="protein sequence ID" value="PSN61953.1"/>
    <property type="molecule type" value="Genomic_DNA"/>
</dbReference>
<feature type="transmembrane region" description="Helical" evidence="1">
    <location>
        <begin position="28"/>
        <end position="47"/>
    </location>
</feature>
<name>A0A2T2N972_CORCC</name>
<reference evidence="2 3" key="1">
    <citation type="journal article" date="2018" name="Front. Microbiol.">
        <title>Genome-Wide Analysis of Corynespora cassiicola Leaf Fall Disease Putative Effectors.</title>
        <authorList>
            <person name="Lopez D."/>
            <person name="Ribeiro S."/>
            <person name="Label P."/>
            <person name="Fumanal B."/>
            <person name="Venisse J.S."/>
            <person name="Kohler A."/>
            <person name="de Oliveira R.R."/>
            <person name="Labutti K."/>
            <person name="Lipzen A."/>
            <person name="Lail K."/>
            <person name="Bauer D."/>
            <person name="Ohm R.A."/>
            <person name="Barry K.W."/>
            <person name="Spatafora J."/>
            <person name="Grigoriev I.V."/>
            <person name="Martin F.M."/>
            <person name="Pujade-Renaud V."/>
        </authorList>
    </citation>
    <scope>NUCLEOTIDE SEQUENCE [LARGE SCALE GENOMIC DNA]</scope>
    <source>
        <strain evidence="2 3">Philippines</strain>
    </source>
</reference>
<feature type="transmembrane region" description="Helical" evidence="1">
    <location>
        <begin position="82"/>
        <end position="106"/>
    </location>
</feature>
<organism evidence="2 3">
    <name type="scientific">Corynespora cassiicola Philippines</name>
    <dbReference type="NCBI Taxonomy" id="1448308"/>
    <lineage>
        <taxon>Eukaryota</taxon>
        <taxon>Fungi</taxon>
        <taxon>Dikarya</taxon>
        <taxon>Ascomycota</taxon>
        <taxon>Pezizomycotina</taxon>
        <taxon>Dothideomycetes</taxon>
        <taxon>Pleosporomycetidae</taxon>
        <taxon>Pleosporales</taxon>
        <taxon>Corynesporascaceae</taxon>
        <taxon>Corynespora</taxon>
    </lineage>
</organism>
<dbReference type="Pfam" id="PF10067">
    <property type="entry name" value="DUF2306"/>
    <property type="match status" value="1"/>
</dbReference>
<evidence type="ECO:0000313" key="3">
    <source>
        <dbReference type="Proteomes" id="UP000240883"/>
    </source>
</evidence>
<dbReference type="STRING" id="1448308.A0A2T2N972"/>
<keyword evidence="1" id="KW-1133">Transmembrane helix</keyword>
<dbReference type="AlphaFoldDB" id="A0A2T2N972"/>
<dbReference type="InterPro" id="IPR018750">
    <property type="entry name" value="DUF2306_membrane"/>
</dbReference>
<evidence type="ECO:0008006" key="4">
    <source>
        <dbReference type="Google" id="ProtNLM"/>
    </source>
</evidence>
<gene>
    <name evidence="2" type="ORF">BS50DRAFT_560909</name>
</gene>
<keyword evidence="1" id="KW-0472">Membrane</keyword>
<keyword evidence="3" id="KW-1185">Reference proteome</keyword>